<keyword evidence="3" id="KW-0479">Metal-binding</keyword>
<dbReference type="SUPFAM" id="SSF47188">
    <property type="entry name" value="Hemerythrin-like"/>
    <property type="match status" value="1"/>
</dbReference>
<gene>
    <name evidence="6" type="ORF">GMLC_27010</name>
</gene>
<evidence type="ECO:0000313" key="7">
    <source>
        <dbReference type="Proteomes" id="UP000587586"/>
    </source>
</evidence>
<dbReference type="PANTHER" id="PTHR37164">
    <property type="entry name" value="BACTERIOHEMERYTHRIN"/>
    <property type="match status" value="1"/>
</dbReference>
<evidence type="ECO:0000256" key="4">
    <source>
        <dbReference type="ARBA" id="ARBA00023004"/>
    </source>
</evidence>
<comment type="similarity">
    <text evidence="1">Belongs to the hemerythrin family.</text>
</comment>
<dbReference type="Pfam" id="PF01814">
    <property type="entry name" value="Hemerythrin"/>
    <property type="match status" value="1"/>
</dbReference>
<dbReference type="GO" id="GO:0005344">
    <property type="term" value="F:oxygen carrier activity"/>
    <property type="evidence" value="ECO:0007669"/>
    <property type="project" value="UniProtKB-KW"/>
</dbReference>
<evidence type="ECO:0000256" key="1">
    <source>
        <dbReference type="ARBA" id="ARBA00010587"/>
    </source>
</evidence>
<keyword evidence="4" id="KW-0408">Iron</keyword>
<feature type="domain" description="Hemerythrin-like" evidence="5">
    <location>
        <begin position="14"/>
        <end position="126"/>
    </location>
</feature>
<sequence length="152" mass="17630">MSAIAWNNSFALGLPEIDEHHRHLLDLFAKTYQLFLEKRDKAELEEVIDELINYATYHFAVEERLMAEYRYPQRSEHQRLHASFIDRITTQQIDFYSGRTTLALELVVMLRDWIVSHILQADRAFADQIQVREDAPAAEDGSPKTAGVVLTL</sequence>
<dbReference type="InterPro" id="IPR050669">
    <property type="entry name" value="Hemerythrin"/>
</dbReference>
<organism evidence="6 7">
    <name type="scientific">Geomonas limicola</name>
    <dbReference type="NCBI Taxonomy" id="2740186"/>
    <lineage>
        <taxon>Bacteria</taxon>
        <taxon>Pseudomonadati</taxon>
        <taxon>Thermodesulfobacteriota</taxon>
        <taxon>Desulfuromonadia</taxon>
        <taxon>Geobacterales</taxon>
        <taxon>Geobacteraceae</taxon>
        <taxon>Geomonas</taxon>
    </lineage>
</organism>
<protein>
    <recommendedName>
        <fullName evidence="5">Hemerythrin-like domain-containing protein</fullName>
    </recommendedName>
</protein>
<dbReference type="EMBL" id="BLXZ01000005">
    <property type="protein sequence ID" value="GFO69122.1"/>
    <property type="molecule type" value="Genomic_DNA"/>
</dbReference>
<dbReference type="Proteomes" id="UP000587586">
    <property type="component" value="Unassembled WGS sequence"/>
</dbReference>
<evidence type="ECO:0000256" key="3">
    <source>
        <dbReference type="ARBA" id="ARBA00022723"/>
    </source>
</evidence>
<keyword evidence="2" id="KW-0561">Oxygen transport</keyword>
<dbReference type="NCBIfam" id="TIGR02481">
    <property type="entry name" value="hemeryth_dom"/>
    <property type="match status" value="1"/>
</dbReference>
<dbReference type="InterPro" id="IPR012312">
    <property type="entry name" value="Hemerythrin-like"/>
</dbReference>
<keyword evidence="7" id="KW-1185">Reference proteome</keyword>
<accession>A0A6V8N958</accession>
<dbReference type="RefSeq" id="WP_183361701.1">
    <property type="nucleotide sequence ID" value="NZ_BLXZ01000005.1"/>
</dbReference>
<name>A0A6V8N958_9BACT</name>
<dbReference type="NCBIfam" id="NF033749">
    <property type="entry name" value="bact_hemeryth"/>
    <property type="match status" value="1"/>
</dbReference>
<evidence type="ECO:0000313" key="6">
    <source>
        <dbReference type="EMBL" id="GFO69122.1"/>
    </source>
</evidence>
<dbReference type="PANTHER" id="PTHR37164:SF1">
    <property type="entry name" value="BACTERIOHEMERYTHRIN"/>
    <property type="match status" value="1"/>
</dbReference>
<dbReference type="InterPro" id="IPR016131">
    <property type="entry name" value="Haemerythrin_Fe_BS"/>
</dbReference>
<reference evidence="7" key="1">
    <citation type="submission" date="2020-06" db="EMBL/GenBank/DDBJ databases">
        <title>Draft genomic sequecing of Geomonas sp. Red745.</title>
        <authorList>
            <person name="Itoh H."/>
            <person name="Xu Z.X."/>
            <person name="Ushijima N."/>
            <person name="Masuda Y."/>
            <person name="Shiratori Y."/>
            <person name="Senoo K."/>
        </authorList>
    </citation>
    <scope>NUCLEOTIDE SEQUENCE [LARGE SCALE GENOMIC DNA]</scope>
    <source>
        <strain evidence="7">Red745</strain>
    </source>
</reference>
<dbReference type="PROSITE" id="PS00550">
    <property type="entry name" value="HEMERYTHRINS"/>
    <property type="match status" value="1"/>
</dbReference>
<evidence type="ECO:0000256" key="2">
    <source>
        <dbReference type="ARBA" id="ARBA00022621"/>
    </source>
</evidence>
<dbReference type="InterPro" id="IPR035938">
    <property type="entry name" value="Hemerythrin-like_sf"/>
</dbReference>
<dbReference type="GO" id="GO:0046872">
    <property type="term" value="F:metal ion binding"/>
    <property type="evidence" value="ECO:0007669"/>
    <property type="project" value="UniProtKB-KW"/>
</dbReference>
<comment type="caution">
    <text evidence="6">The sequence shown here is derived from an EMBL/GenBank/DDBJ whole genome shotgun (WGS) entry which is preliminary data.</text>
</comment>
<dbReference type="Gene3D" id="1.20.120.50">
    <property type="entry name" value="Hemerythrin-like"/>
    <property type="match status" value="1"/>
</dbReference>
<keyword evidence="2" id="KW-0813">Transport</keyword>
<dbReference type="InterPro" id="IPR012827">
    <property type="entry name" value="Hemerythrin_metal-bd"/>
</dbReference>
<dbReference type="AlphaFoldDB" id="A0A6V8N958"/>
<evidence type="ECO:0000259" key="5">
    <source>
        <dbReference type="Pfam" id="PF01814"/>
    </source>
</evidence>
<proteinExistence type="inferred from homology"/>
<dbReference type="CDD" id="cd12107">
    <property type="entry name" value="Hemerythrin"/>
    <property type="match status" value="1"/>
</dbReference>